<protein>
    <submittedName>
        <fullName evidence="1">Uncharacterized protein</fullName>
    </submittedName>
</protein>
<gene>
    <name evidence="1" type="ORF">HMPREF9151_00749</name>
</gene>
<sequence length="39" mass="4607">MCITAFSQDNKATGKKPQRANNVFFNKVGMFFFLHLEYY</sequence>
<keyword evidence="2" id="KW-1185">Reference proteome</keyword>
<dbReference type="HOGENOM" id="CLU_3314858_0_0_10"/>
<dbReference type="AlphaFoldDB" id="L1NH39"/>
<reference evidence="1 2" key="1">
    <citation type="submission" date="2012-05" db="EMBL/GenBank/DDBJ databases">
        <authorList>
            <person name="Weinstock G."/>
            <person name="Sodergren E."/>
            <person name="Lobos E.A."/>
            <person name="Fulton L."/>
            <person name="Fulton R."/>
            <person name="Courtney L."/>
            <person name="Fronick C."/>
            <person name="O'Laughlin M."/>
            <person name="Godfrey J."/>
            <person name="Wilson R.M."/>
            <person name="Miner T."/>
            <person name="Farmer C."/>
            <person name="Delehaunty K."/>
            <person name="Cordes M."/>
            <person name="Minx P."/>
            <person name="Tomlinson C."/>
            <person name="Chen J."/>
            <person name="Wollam A."/>
            <person name="Pepin K.H."/>
            <person name="Bhonagiri V."/>
            <person name="Zhang X."/>
            <person name="Suruliraj S."/>
            <person name="Warren W."/>
            <person name="Mitreva M."/>
            <person name="Mardis E.R."/>
            <person name="Wilson R.K."/>
        </authorList>
    </citation>
    <scope>NUCLEOTIDE SEQUENCE [LARGE SCALE GENOMIC DNA]</scope>
    <source>
        <strain evidence="1 2">F0055</strain>
    </source>
</reference>
<accession>L1NH39</accession>
<evidence type="ECO:0000313" key="1">
    <source>
        <dbReference type="EMBL" id="EKY02703.1"/>
    </source>
</evidence>
<dbReference type="PATRIC" id="fig|1127699.3.peg.696"/>
<proteinExistence type="predicted"/>
<dbReference type="EMBL" id="AMEP01000047">
    <property type="protein sequence ID" value="EKY02703.1"/>
    <property type="molecule type" value="Genomic_DNA"/>
</dbReference>
<comment type="caution">
    <text evidence="1">The sequence shown here is derived from an EMBL/GenBank/DDBJ whole genome shotgun (WGS) entry which is preliminary data.</text>
</comment>
<organism evidence="1 2">
    <name type="scientific">Hoylesella saccharolytica F0055</name>
    <dbReference type="NCBI Taxonomy" id="1127699"/>
    <lineage>
        <taxon>Bacteria</taxon>
        <taxon>Pseudomonadati</taxon>
        <taxon>Bacteroidota</taxon>
        <taxon>Bacteroidia</taxon>
        <taxon>Bacteroidales</taxon>
        <taxon>Prevotellaceae</taxon>
        <taxon>Hoylesella</taxon>
    </lineage>
</organism>
<evidence type="ECO:0000313" key="2">
    <source>
        <dbReference type="Proteomes" id="UP000010433"/>
    </source>
</evidence>
<name>L1NH39_9BACT</name>
<dbReference type="Proteomes" id="UP000010433">
    <property type="component" value="Unassembled WGS sequence"/>
</dbReference>